<organism evidence="1 2">
    <name type="scientific">Peronosclerospora sorghi</name>
    <dbReference type="NCBI Taxonomy" id="230839"/>
    <lineage>
        <taxon>Eukaryota</taxon>
        <taxon>Sar</taxon>
        <taxon>Stramenopiles</taxon>
        <taxon>Oomycota</taxon>
        <taxon>Peronosporomycetes</taxon>
        <taxon>Peronosporales</taxon>
        <taxon>Peronosporaceae</taxon>
        <taxon>Peronosclerospora</taxon>
    </lineage>
</organism>
<dbReference type="Proteomes" id="UP001163321">
    <property type="component" value="Chromosome 1"/>
</dbReference>
<evidence type="ECO:0000313" key="1">
    <source>
        <dbReference type="EMBL" id="KAI9922791.1"/>
    </source>
</evidence>
<protein>
    <submittedName>
        <fullName evidence="1">Uncharacterized protein</fullName>
    </submittedName>
</protein>
<name>A0ACC0WYM5_9STRA</name>
<keyword evidence="2" id="KW-1185">Reference proteome</keyword>
<proteinExistence type="predicted"/>
<sequence>MARECLRIEKKRELGGRLSRLVRAKEAVAINRVHHVRICTAYARADNTEQRGLPIRTTSTTIPLSNQRQVREKCPNYNVARLDSEFRALRCQIREIVAVPKDKSHPQWCPYCSRVRRIVRSMTFPFHAPNCTRVAVVTRLHDLLVRMRMQCLEMFVNQLLRAAKDLSYRSGCNPCDRFHVVSKFINSFLNEAAYRG</sequence>
<evidence type="ECO:0000313" key="2">
    <source>
        <dbReference type="Proteomes" id="UP001163321"/>
    </source>
</evidence>
<accession>A0ACC0WYM5</accession>
<comment type="caution">
    <text evidence="1">The sequence shown here is derived from an EMBL/GenBank/DDBJ whole genome shotgun (WGS) entry which is preliminary data.</text>
</comment>
<dbReference type="EMBL" id="CM047580">
    <property type="protein sequence ID" value="KAI9922791.1"/>
    <property type="molecule type" value="Genomic_DNA"/>
</dbReference>
<reference evidence="1 2" key="1">
    <citation type="journal article" date="2022" name="bioRxiv">
        <title>The genome of the oomycete Peronosclerospora sorghi, a cosmopolitan pathogen of maize and sorghum, is inflated with dispersed pseudogenes.</title>
        <authorList>
            <person name="Fletcher K."/>
            <person name="Martin F."/>
            <person name="Isakeit T."/>
            <person name="Cavanaugh K."/>
            <person name="Magill C."/>
            <person name="Michelmore R."/>
        </authorList>
    </citation>
    <scope>NUCLEOTIDE SEQUENCE [LARGE SCALE GENOMIC DNA]</scope>
    <source>
        <strain evidence="1">P6</strain>
    </source>
</reference>
<gene>
    <name evidence="1" type="ORF">PsorP6_001818</name>
</gene>